<protein>
    <submittedName>
        <fullName evidence="2">Uncharacterized protein</fullName>
    </submittedName>
</protein>
<evidence type="ECO:0000256" key="1">
    <source>
        <dbReference type="SAM" id="Phobius"/>
    </source>
</evidence>
<evidence type="ECO:0000313" key="3">
    <source>
        <dbReference type="Proteomes" id="UP000622653"/>
    </source>
</evidence>
<keyword evidence="1" id="KW-0472">Membrane</keyword>
<evidence type="ECO:0000313" key="2">
    <source>
        <dbReference type="EMBL" id="MBF4500661.1"/>
    </source>
</evidence>
<accession>A0A8J7GBR1</accession>
<proteinExistence type="predicted"/>
<dbReference type="EMBL" id="JADKPV010000001">
    <property type="protein sequence ID" value="MBF4500661.1"/>
    <property type="molecule type" value="Genomic_DNA"/>
</dbReference>
<organism evidence="2 3">
    <name type="scientific">Savagea serpentis</name>
    <dbReference type="NCBI Taxonomy" id="2785297"/>
    <lineage>
        <taxon>Bacteria</taxon>
        <taxon>Bacillati</taxon>
        <taxon>Bacillota</taxon>
        <taxon>Bacilli</taxon>
        <taxon>Bacillales</taxon>
        <taxon>Caryophanaceae</taxon>
        <taxon>Savagea</taxon>
    </lineage>
</organism>
<dbReference type="RefSeq" id="WP_194562090.1">
    <property type="nucleotide sequence ID" value="NZ_JADKPV010000001.1"/>
</dbReference>
<dbReference type="Proteomes" id="UP000622653">
    <property type="component" value="Unassembled WGS sequence"/>
</dbReference>
<keyword evidence="1" id="KW-0812">Transmembrane</keyword>
<keyword evidence="1" id="KW-1133">Transmembrane helix</keyword>
<feature type="transmembrane region" description="Helical" evidence="1">
    <location>
        <begin position="56"/>
        <end position="78"/>
    </location>
</feature>
<reference evidence="2" key="1">
    <citation type="submission" date="2020-11" db="EMBL/GenBank/DDBJ databases">
        <title>Multidrug resistant novel bacterium Savagea serpentis sp. nov., isolated from the scats of a vine snake (Ahaetulla nasuta).</title>
        <authorList>
            <person name="Venkata Ramana V."/>
            <person name="Vikas Patil S."/>
            <person name="Yogita Lugani V."/>
        </authorList>
    </citation>
    <scope>NUCLEOTIDE SEQUENCE</scope>
    <source>
        <strain evidence="2">SN6</strain>
    </source>
</reference>
<feature type="transmembrane region" description="Helical" evidence="1">
    <location>
        <begin position="6"/>
        <end position="32"/>
    </location>
</feature>
<keyword evidence="3" id="KW-1185">Reference proteome</keyword>
<sequence length="84" mass="9422">MTSLFVNIIFLFPYSQIVLFVVGYALSILANVQRAQNDMMPMSYVPYRQARMDWKLADTLALVAFGFAIFTAVAYLFIAGSIQG</sequence>
<name>A0A8J7GBR1_9BACL</name>
<dbReference type="AlphaFoldDB" id="A0A8J7GBR1"/>
<gene>
    <name evidence="2" type="ORF">IRY55_04720</name>
</gene>
<comment type="caution">
    <text evidence="2">The sequence shown here is derived from an EMBL/GenBank/DDBJ whole genome shotgun (WGS) entry which is preliminary data.</text>
</comment>